<dbReference type="Pfam" id="PF00672">
    <property type="entry name" value="HAMP"/>
    <property type="match status" value="1"/>
</dbReference>
<name>A0A917PMB5_9MICO</name>
<evidence type="ECO:0000256" key="8">
    <source>
        <dbReference type="ARBA" id="ARBA00022777"/>
    </source>
</evidence>
<keyword evidence="5" id="KW-0597">Phosphoprotein</keyword>
<dbReference type="Proteomes" id="UP000636956">
    <property type="component" value="Unassembled WGS sequence"/>
</dbReference>
<dbReference type="InterPro" id="IPR036890">
    <property type="entry name" value="HATPase_C_sf"/>
</dbReference>
<dbReference type="GO" id="GO:0000155">
    <property type="term" value="F:phosphorelay sensor kinase activity"/>
    <property type="evidence" value="ECO:0007669"/>
    <property type="project" value="InterPro"/>
</dbReference>
<dbReference type="Gene3D" id="3.30.450.20">
    <property type="entry name" value="PAS domain"/>
    <property type="match status" value="1"/>
</dbReference>
<evidence type="ECO:0000256" key="6">
    <source>
        <dbReference type="ARBA" id="ARBA00022679"/>
    </source>
</evidence>
<gene>
    <name evidence="16" type="ORF">GCM10011372_24000</name>
</gene>
<dbReference type="SMART" id="SM00304">
    <property type="entry name" value="HAMP"/>
    <property type="match status" value="1"/>
</dbReference>
<evidence type="ECO:0000256" key="1">
    <source>
        <dbReference type="ARBA" id="ARBA00000085"/>
    </source>
</evidence>
<dbReference type="AlphaFoldDB" id="A0A917PMB5"/>
<organism evidence="16 17">
    <name type="scientific">Agromyces bauzanensis</name>
    <dbReference type="NCBI Taxonomy" id="1308924"/>
    <lineage>
        <taxon>Bacteria</taxon>
        <taxon>Bacillati</taxon>
        <taxon>Actinomycetota</taxon>
        <taxon>Actinomycetes</taxon>
        <taxon>Micrococcales</taxon>
        <taxon>Microbacteriaceae</taxon>
        <taxon>Agromyces</taxon>
    </lineage>
</organism>
<dbReference type="EC" id="2.7.13.3" evidence="3"/>
<dbReference type="SUPFAM" id="SSF47384">
    <property type="entry name" value="Homodimeric domain of signal transducing histidine kinase"/>
    <property type="match status" value="1"/>
</dbReference>
<evidence type="ECO:0000256" key="9">
    <source>
        <dbReference type="ARBA" id="ARBA00022989"/>
    </source>
</evidence>
<dbReference type="EMBL" id="BMMD01000013">
    <property type="protein sequence ID" value="GGJ84863.1"/>
    <property type="molecule type" value="Genomic_DNA"/>
</dbReference>
<evidence type="ECO:0000256" key="3">
    <source>
        <dbReference type="ARBA" id="ARBA00012438"/>
    </source>
</evidence>
<dbReference type="GO" id="GO:0005886">
    <property type="term" value="C:plasma membrane"/>
    <property type="evidence" value="ECO:0007669"/>
    <property type="project" value="UniProtKB-SubCell"/>
</dbReference>
<evidence type="ECO:0000313" key="17">
    <source>
        <dbReference type="Proteomes" id="UP000636956"/>
    </source>
</evidence>
<dbReference type="CDD" id="cd06225">
    <property type="entry name" value="HAMP"/>
    <property type="match status" value="1"/>
</dbReference>
<dbReference type="Pfam" id="PF02518">
    <property type="entry name" value="HATPase_c"/>
    <property type="match status" value="1"/>
</dbReference>
<sequence>MRLRLVLAMMGFTLLVLAVQNVPFAFYLAEVEQERLVTTLERDAFVLAGRLEDQLEAGTAATDPTAGELTAEYSAQSGARVVVVDADGVVVATSDADQSRVGVSYASRPELEAALEGRIASGERFSETLQVSLLYVAVPVQSGEGVLGAVRLSYPAQVVTDAASRQVWGLAAVAATTVLLAGLVAFVFASGVTRRLRLLQAATEQLARGDLAARADEGAGVPEVRSLAHSFNVMAERLATLIELQRAFASDASHQLRTPLTALRLRLDAARDLVDSDPDAAAERLAAADAELDRLGSLIDGLLTLSRAEAESAATGVHDAAAIARERVEQWLPLALEAGVDIRYEGPSSVPAFAVETAIEQIIDNYLDNALGVSPSGSEIVVRVEAGDRVTMHVLDEGPGLAPKHRERAFDRFWRGSSDGDGSGLGLAIVAQLARASGGSARLEARPGGGLDASVTLPAPPR</sequence>
<dbReference type="PANTHER" id="PTHR45436:SF5">
    <property type="entry name" value="SENSOR HISTIDINE KINASE TRCS"/>
    <property type="match status" value="1"/>
</dbReference>
<dbReference type="PROSITE" id="PS50885">
    <property type="entry name" value="HAMP"/>
    <property type="match status" value="1"/>
</dbReference>
<accession>A0A917PMB5</accession>
<dbReference type="InterPro" id="IPR003661">
    <property type="entry name" value="HisK_dim/P_dom"/>
</dbReference>
<evidence type="ECO:0000256" key="12">
    <source>
        <dbReference type="SAM" id="MobiDB-lite"/>
    </source>
</evidence>
<feature type="domain" description="Histidine kinase" evidence="14">
    <location>
        <begin position="251"/>
        <end position="461"/>
    </location>
</feature>
<feature type="transmembrane region" description="Helical" evidence="13">
    <location>
        <begin position="167"/>
        <end position="189"/>
    </location>
</feature>
<keyword evidence="7 13" id="KW-0812">Transmembrane</keyword>
<comment type="caution">
    <text evidence="16">The sequence shown here is derived from an EMBL/GenBank/DDBJ whole genome shotgun (WGS) entry which is preliminary data.</text>
</comment>
<evidence type="ECO:0000256" key="11">
    <source>
        <dbReference type="ARBA" id="ARBA00023136"/>
    </source>
</evidence>
<dbReference type="SUPFAM" id="SSF55874">
    <property type="entry name" value="ATPase domain of HSP90 chaperone/DNA topoisomerase II/histidine kinase"/>
    <property type="match status" value="1"/>
</dbReference>
<keyword evidence="6" id="KW-0808">Transferase</keyword>
<keyword evidence="4" id="KW-1003">Cell membrane</keyword>
<dbReference type="Gene3D" id="3.30.565.10">
    <property type="entry name" value="Histidine kinase-like ATPase, C-terminal domain"/>
    <property type="match status" value="1"/>
</dbReference>
<dbReference type="SUPFAM" id="SSF158472">
    <property type="entry name" value="HAMP domain-like"/>
    <property type="match status" value="1"/>
</dbReference>
<dbReference type="RefSeq" id="WP_229662308.1">
    <property type="nucleotide sequence ID" value="NZ_BAABFW010000023.1"/>
</dbReference>
<evidence type="ECO:0000256" key="13">
    <source>
        <dbReference type="SAM" id="Phobius"/>
    </source>
</evidence>
<evidence type="ECO:0000256" key="10">
    <source>
        <dbReference type="ARBA" id="ARBA00023012"/>
    </source>
</evidence>
<keyword evidence="8 16" id="KW-0418">Kinase</keyword>
<evidence type="ECO:0000256" key="7">
    <source>
        <dbReference type="ARBA" id="ARBA00022692"/>
    </source>
</evidence>
<keyword evidence="10" id="KW-0902">Two-component regulatory system</keyword>
<evidence type="ECO:0000256" key="2">
    <source>
        <dbReference type="ARBA" id="ARBA00004651"/>
    </source>
</evidence>
<evidence type="ECO:0000256" key="5">
    <source>
        <dbReference type="ARBA" id="ARBA00022553"/>
    </source>
</evidence>
<dbReference type="SMART" id="SM00387">
    <property type="entry name" value="HATPase_c"/>
    <property type="match status" value="1"/>
</dbReference>
<comment type="subcellular location">
    <subcellularLocation>
        <location evidence="2">Cell membrane</location>
        <topology evidence="2">Multi-pass membrane protein</topology>
    </subcellularLocation>
</comment>
<evidence type="ECO:0000313" key="16">
    <source>
        <dbReference type="EMBL" id="GGJ84863.1"/>
    </source>
</evidence>
<dbReference type="SMART" id="SM00388">
    <property type="entry name" value="HisKA"/>
    <property type="match status" value="1"/>
</dbReference>
<dbReference type="PRINTS" id="PR00344">
    <property type="entry name" value="BCTRLSENSOR"/>
</dbReference>
<protein>
    <recommendedName>
        <fullName evidence="3">histidine kinase</fullName>
        <ecNumber evidence="3">2.7.13.3</ecNumber>
    </recommendedName>
</protein>
<keyword evidence="17" id="KW-1185">Reference proteome</keyword>
<dbReference type="PANTHER" id="PTHR45436">
    <property type="entry name" value="SENSOR HISTIDINE KINASE YKOH"/>
    <property type="match status" value="1"/>
</dbReference>
<evidence type="ECO:0000256" key="4">
    <source>
        <dbReference type="ARBA" id="ARBA00022475"/>
    </source>
</evidence>
<reference evidence="16" key="1">
    <citation type="journal article" date="2014" name="Int. J. Syst. Evol. Microbiol.">
        <title>Complete genome sequence of Corynebacterium casei LMG S-19264T (=DSM 44701T), isolated from a smear-ripened cheese.</title>
        <authorList>
            <consortium name="US DOE Joint Genome Institute (JGI-PGF)"/>
            <person name="Walter F."/>
            <person name="Albersmeier A."/>
            <person name="Kalinowski J."/>
            <person name="Ruckert C."/>
        </authorList>
    </citation>
    <scope>NUCLEOTIDE SEQUENCE</scope>
    <source>
        <strain evidence="16">CGMCC 1.8984</strain>
    </source>
</reference>
<evidence type="ECO:0000259" key="14">
    <source>
        <dbReference type="PROSITE" id="PS50109"/>
    </source>
</evidence>
<dbReference type="Gene3D" id="1.10.287.130">
    <property type="match status" value="1"/>
</dbReference>
<reference evidence="16" key="2">
    <citation type="submission" date="2020-09" db="EMBL/GenBank/DDBJ databases">
        <authorList>
            <person name="Sun Q."/>
            <person name="Zhou Y."/>
        </authorList>
    </citation>
    <scope>NUCLEOTIDE SEQUENCE</scope>
    <source>
        <strain evidence="16">CGMCC 1.8984</strain>
    </source>
</reference>
<dbReference type="Gene3D" id="6.10.340.10">
    <property type="match status" value="1"/>
</dbReference>
<proteinExistence type="predicted"/>
<comment type="catalytic activity">
    <reaction evidence="1">
        <text>ATP + protein L-histidine = ADP + protein N-phospho-L-histidine.</text>
        <dbReference type="EC" id="2.7.13.3"/>
    </reaction>
</comment>
<dbReference type="InterPro" id="IPR005467">
    <property type="entry name" value="His_kinase_dom"/>
</dbReference>
<feature type="region of interest" description="Disordered" evidence="12">
    <location>
        <begin position="441"/>
        <end position="462"/>
    </location>
</feature>
<feature type="domain" description="HAMP" evidence="15">
    <location>
        <begin position="190"/>
        <end position="243"/>
    </location>
</feature>
<dbReference type="CDD" id="cd00082">
    <property type="entry name" value="HisKA"/>
    <property type="match status" value="1"/>
</dbReference>
<keyword evidence="11 13" id="KW-0472">Membrane</keyword>
<evidence type="ECO:0000259" key="15">
    <source>
        <dbReference type="PROSITE" id="PS50885"/>
    </source>
</evidence>
<dbReference type="InterPro" id="IPR036097">
    <property type="entry name" value="HisK_dim/P_sf"/>
</dbReference>
<dbReference type="SUPFAM" id="SSF103190">
    <property type="entry name" value="Sensory domain-like"/>
    <property type="match status" value="1"/>
</dbReference>
<dbReference type="Pfam" id="PF00512">
    <property type="entry name" value="HisKA"/>
    <property type="match status" value="1"/>
</dbReference>
<dbReference type="InterPro" id="IPR004358">
    <property type="entry name" value="Sig_transdc_His_kin-like_C"/>
</dbReference>
<dbReference type="InterPro" id="IPR029151">
    <property type="entry name" value="Sensor-like_sf"/>
</dbReference>
<dbReference type="InterPro" id="IPR003594">
    <property type="entry name" value="HATPase_dom"/>
</dbReference>
<dbReference type="PROSITE" id="PS50109">
    <property type="entry name" value="HIS_KIN"/>
    <property type="match status" value="1"/>
</dbReference>
<dbReference type="InterPro" id="IPR050428">
    <property type="entry name" value="TCS_sensor_his_kinase"/>
</dbReference>
<dbReference type="InterPro" id="IPR003660">
    <property type="entry name" value="HAMP_dom"/>
</dbReference>
<keyword evidence="9 13" id="KW-1133">Transmembrane helix</keyword>